<organism evidence="2 3">
    <name type="scientific">Fusobacterium necrophorum BL</name>
    <dbReference type="NCBI Taxonomy" id="1441732"/>
    <lineage>
        <taxon>Bacteria</taxon>
        <taxon>Fusobacteriati</taxon>
        <taxon>Fusobacteriota</taxon>
        <taxon>Fusobacteriia</taxon>
        <taxon>Fusobacteriales</taxon>
        <taxon>Fusobacteriaceae</taxon>
        <taxon>Fusobacterium</taxon>
    </lineage>
</organism>
<evidence type="ECO:0000313" key="2">
    <source>
        <dbReference type="EMBL" id="KDE64515.1"/>
    </source>
</evidence>
<sequence length="155" mass="18570">MEKVVDIAKYLSKEYSSEKKEYIDEMKLHKMAFFIQKESFSKYGEAMFEEDFEGWKLGPVCREIRKNFEEIKRFKGEIFLEKENKETIDDIFKKYKDMDSYRLSYLTHLQYSWIKSRIGIENGQNGNVIIPKEDIFLDAREQNERTSSSIAVNEE</sequence>
<dbReference type="InterPro" id="IPR025272">
    <property type="entry name" value="SocA_Panacea"/>
</dbReference>
<reference evidence="2 3" key="1">
    <citation type="submission" date="2014-01" db="EMBL/GenBank/DDBJ databases">
        <title>Comparative genomics of Fusobacterium necrophorum wild isolates.</title>
        <authorList>
            <person name="Kittichotirat W."/>
            <person name="Bumgarner R.E."/>
            <person name="Lawrence P."/>
        </authorList>
    </citation>
    <scope>NUCLEOTIDE SEQUENCE [LARGE SCALE GENOMIC DNA]</scope>
    <source>
        <strain evidence="2 3">BL</strain>
    </source>
</reference>
<evidence type="ECO:0000259" key="1">
    <source>
        <dbReference type="Pfam" id="PF13274"/>
    </source>
</evidence>
<protein>
    <recommendedName>
        <fullName evidence="1">Antitoxin SocA-like Panacea domain-containing protein</fullName>
    </recommendedName>
</protein>
<comment type="caution">
    <text evidence="2">The sequence shown here is derived from an EMBL/GenBank/DDBJ whole genome shotgun (WGS) entry which is preliminary data.</text>
</comment>
<dbReference type="EMBL" id="JAAC01000037">
    <property type="protein sequence ID" value="KDE64515.1"/>
    <property type="molecule type" value="Genomic_DNA"/>
</dbReference>
<feature type="domain" description="Antitoxin SocA-like Panacea" evidence="1">
    <location>
        <begin position="28"/>
        <end position="113"/>
    </location>
</feature>
<dbReference type="Proteomes" id="UP000027473">
    <property type="component" value="Unassembled WGS sequence"/>
</dbReference>
<accession>A0AB73BXY4</accession>
<dbReference type="AlphaFoldDB" id="A0AB73BXY4"/>
<evidence type="ECO:0000313" key="3">
    <source>
        <dbReference type="Proteomes" id="UP000027473"/>
    </source>
</evidence>
<proteinExistence type="predicted"/>
<dbReference type="RefSeq" id="WP_051611710.1">
    <property type="nucleotide sequence ID" value="NZ_JAAC01000037.1"/>
</dbReference>
<dbReference type="Pfam" id="PF13274">
    <property type="entry name" value="SocA_Panacea"/>
    <property type="match status" value="1"/>
</dbReference>
<name>A0AB73BXY4_9FUSO</name>
<gene>
    <name evidence="2" type="ORF">FUSO3_02735</name>
</gene>